<protein>
    <submittedName>
        <fullName evidence="3">Uncharacterized protein</fullName>
    </submittedName>
</protein>
<dbReference type="EMBL" id="BKAD01000006">
    <property type="protein sequence ID" value="GEP29548.1"/>
    <property type="molecule type" value="Genomic_DNA"/>
</dbReference>
<organism evidence="3 4">
    <name type="scientific">Sulfuriferula plumbiphila</name>
    <dbReference type="NCBI Taxonomy" id="171865"/>
    <lineage>
        <taxon>Bacteria</taxon>
        <taxon>Pseudomonadati</taxon>
        <taxon>Pseudomonadota</taxon>
        <taxon>Betaproteobacteria</taxon>
        <taxon>Nitrosomonadales</taxon>
        <taxon>Sulfuricellaceae</taxon>
        <taxon>Sulfuriferula</taxon>
    </lineage>
</organism>
<accession>A0A512L4Z4</accession>
<dbReference type="RefSeq" id="WP_147070807.1">
    <property type="nucleotide sequence ID" value="NZ_AP021884.1"/>
</dbReference>
<proteinExistence type="predicted"/>
<feature type="region of interest" description="Disordered" evidence="1">
    <location>
        <begin position="42"/>
        <end position="107"/>
    </location>
</feature>
<feature type="compositionally biased region" description="Basic and acidic residues" evidence="1">
    <location>
        <begin position="87"/>
        <end position="107"/>
    </location>
</feature>
<feature type="signal peptide" evidence="2">
    <location>
        <begin position="1"/>
        <end position="24"/>
    </location>
</feature>
<feature type="chain" id="PRO_5022140365" evidence="2">
    <location>
        <begin position="25"/>
        <end position="107"/>
    </location>
</feature>
<dbReference type="AlphaFoldDB" id="A0A512L4Z4"/>
<evidence type="ECO:0000256" key="1">
    <source>
        <dbReference type="SAM" id="MobiDB-lite"/>
    </source>
</evidence>
<name>A0A512L4Z4_9PROT</name>
<keyword evidence="4" id="KW-1185">Reference proteome</keyword>
<evidence type="ECO:0000313" key="3">
    <source>
        <dbReference type="EMBL" id="GEP29548.1"/>
    </source>
</evidence>
<sequence length="107" mass="11745">MKIRNLIPVVSLGLGLGGVAPAFAAPAFYLGPALDHATPLLLASRDGDTESRGNGRDRAGQRGDGDNRRQQNEVRRDERQGGFGYGFERRQERGERPANDGRDRQQN</sequence>
<keyword evidence="2" id="KW-0732">Signal</keyword>
<dbReference type="OrthoDB" id="10005706at2"/>
<reference evidence="3 4" key="1">
    <citation type="submission" date="2019-07" db="EMBL/GenBank/DDBJ databases">
        <title>Whole genome shotgun sequence of Thiobacillus plumbophilus NBRC 107929.</title>
        <authorList>
            <person name="Hosoyama A."/>
            <person name="Uohara A."/>
            <person name="Ohji S."/>
            <person name="Ichikawa N."/>
        </authorList>
    </citation>
    <scope>NUCLEOTIDE SEQUENCE [LARGE SCALE GENOMIC DNA]</scope>
    <source>
        <strain evidence="3 4">NBRC 107929</strain>
    </source>
</reference>
<dbReference type="Proteomes" id="UP000321337">
    <property type="component" value="Unassembled WGS sequence"/>
</dbReference>
<evidence type="ECO:0000313" key="4">
    <source>
        <dbReference type="Proteomes" id="UP000321337"/>
    </source>
</evidence>
<gene>
    <name evidence="3" type="ORF">TPL01_06860</name>
</gene>
<evidence type="ECO:0000256" key="2">
    <source>
        <dbReference type="SAM" id="SignalP"/>
    </source>
</evidence>
<comment type="caution">
    <text evidence="3">The sequence shown here is derived from an EMBL/GenBank/DDBJ whole genome shotgun (WGS) entry which is preliminary data.</text>
</comment>
<feature type="compositionally biased region" description="Basic and acidic residues" evidence="1">
    <location>
        <begin position="45"/>
        <end position="80"/>
    </location>
</feature>